<accession>A0A0C3JAF4</accession>
<keyword evidence="2" id="KW-0949">S-adenosyl-L-methionine</keyword>
<evidence type="ECO:0000313" key="3">
    <source>
        <dbReference type="EMBL" id="KIO06033.1"/>
    </source>
</evidence>
<dbReference type="Proteomes" id="UP000054217">
    <property type="component" value="Unassembled WGS sequence"/>
</dbReference>
<reference evidence="4" key="2">
    <citation type="submission" date="2015-01" db="EMBL/GenBank/DDBJ databases">
        <title>Evolutionary Origins and Diversification of the Mycorrhizal Mutualists.</title>
        <authorList>
            <consortium name="DOE Joint Genome Institute"/>
            <consortium name="Mycorrhizal Genomics Consortium"/>
            <person name="Kohler A."/>
            <person name="Kuo A."/>
            <person name="Nagy L.G."/>
            <person name="Floudas D."/>
            <person name="Copeland A."/>
            <person name="Barry K.W."/>
            <person name="Cichocki N."/>
            <person name="Veneault-Fourrey C."/>
            <person name="LaButti K."/>
            <person name="Lindquist E.A."/>
            <person name="Lipzen A."/>
            <person name="Lundell T."/>
            <person name="Morin E."/>
            <person name="Murat C."/>
            <person name="Riley R."/>
            <person name="Ohm R."/>
            <person name="Sun H."/>
            <person name="Tunlid A."/>
            <person name="Henrissat B."/>
            <person name="Grigoriev I.V."/>
            <person name="Hibbett D.S."/>
            <person name="Martin F."/>
        </authorList>
    </citation>
    <scope>NUCLEOTIDE SEQUENCE [LARGE SCALE GENOMIC DNA]</scope>
    <source>
        <strain evidence="4">Marx 270</strain>
    </source>
</reference>
<keyword evidence="4" id="KW-1185">Reference proteome</keyword>
<evidence type="ECO:0000256" key="1">
    <source>
        <dbReference type="ARBA" id="ARBA00022679"/>
    </source>
</evidence>
<dbReference type="AlphaFoldDB" id="A0A0C3JAF4"/>
<evidence type="ECO:0000256" key="2">
    <source>
        <dbReference type="ARBA" id="ARBA00022691"/>
    </source>
</evidence>
<dbReference type="PANTHER" id="PTHR35897:SF1">
    <property type="entry name" value="METHYLTRANSFERASE AUSD"/>
    <property type="match status" value="1"/>
</dbReference>
<dbReference type="GO" id="GO:0016740">
    <property type="term" value="F:transferase activity"/>
    <property type="evidence" value="ECO:0007669"/>
    <property type="project" value="UniProtKB-KW"/>
</dbReference>
<organism evidence="3 4">
    <name type="scientific">Pisolithus tinctorius Marx 270</name>
    <dbReference type="NCBI Taxonomy" id="870435"/>
    <lineage>
        <taxon>Eukaryota</taxon>
        <taxon>Fungi</taxon>
        <taxon>Dikarya</taxon>
        <taxon>Basidiomycota</taxon>
        <taxon>Agaricomycotina</taxon>
        <taxon>Agaricomycetes</taxon>
        <taxon>Agaricomycetidae</taxon>
        <taxon>Boletales</taxon>
        <taxon>Sclerodermatineae</taxon>
        <taxon>Pisolithaceae</taxon>
        <taxon>Pisolithus</taxon>
    </lineage>
</organism>
<dbReference type="HOGENOM" id="CLU_139516_0_0_1"/>
<dbReference type="STRING" id="870435.A0A0C3JAF4"/>
<sequence>MTSVDVPEQVSSDYIPFADKAKHSPNVPALNPDLYSLSPDEAAFFKTAIGIDDDDELKAHILSVQEKAWKVAPWGCIYVFGFLRISIVHRPEYQEIIKIGRERQNAILLDIGCCLATESRRVAADGFPAHNIVASDLKQGYLDLSHVLFRTSKETYPGHFI</sequence>
<keyword evidence="1" id="KW-0808">Transferase</keyword>
<proteinExistence type="predicted"/>
<evidence type="ECO:0000313" key="4">
    <source>
        <dbReference type="Proteomes" id="UP000054217"/>
    </source>
</evidence>
<feature type="non-terminal residue" evidence="3">
    <location>
        <position position="161"/>
    </location>
</feature>
<name>A0A0C3JAF4_PISTI</name>
<dbReference type="PANTHER" id="PTHR35897">
    <property type="entry name" value="METHYLTRANSFERASE AUSD"/>
    <property type="match status" value="1"/>
</dbReference>
<dbReference type="OrthoDB" id="2094832at2759"/>
<evidence type="ECO:0008006" key="5">
    <source>
        <dbReference type="Google" id="ProtNLM"/>
    </source>
</evidence>
<dbReference type="InterPro" id="IPR051654">
    <property type="entry name" value="Meroterpenoid_MTases"/>
</dbReference>
<dbReference type="EMBL" id="KN831964">
    <property type="protein sequence ID" value="KIO06033.1"/>
    <property type="molecule type" value="Genomic_DNA"/>
</dbReference>
<reference evidence="3 4" key="1">
    <citation type="submission" date="2014-04" db="EMBL/GenBank/DDBJ databases">
        <authorList>
            <consortium name="DOE Joint Genome Institute"/>
            <person name="Kuo A."/>
            <person name="Kohler A."/>
            <person name="Costa M.D."/>
            <person name="Nagy L.G."/>
            <person name="Floudas D."/>
            <person name="Copeland A."/>
            <person name="Barry K.W."/>
            <person name="Cichocki N."/>
            <person name="Veneault-Fourrey C."/>
            <person name="LaButti K."/>
            <person name="Lindquist E.A."/>
            <person name="Lipzen A."/>
            <person name="Lundell T."/>
            <person name="Morin E."/>
            <person name="Murat C."/>
            <person name="Sun H."/>
            <person name="Tunlid A."/>
            <person name="Henrissat B."/>
            <person name="Grigoriev I.V."/>
            <person name="Hibbett D.S."/>
            <person name="Martin F."/>
            <person name="Nordberg H.P."/>
            <person name="Cantor M.N."/>
            <person name="Hua S.X."/>
        </authorList>
    </citation>
    <scope>NUCLEOTIDE SEQUENCE [LARGE SCALE GENOMIC DNA]</scope>
    <source>
        <strain evidence="3 4">Marx 270</strain>
    </source>
</reference>
<dbReference type="InParanoid" id="A0A0C3JAF4"/>
<gene>
    <name evidence="3" type="ORF">M404DRAFT_139422</name>
</gene>
<protein>
    <recommendedName>
        <fullName evidence="5">Methyltransferase domain-containing protein</fullName>
    </recommendedName>
</protein>